<proteinExistence type="predicted"/>
<protein>
    <submittedName>
        <fullName evidence="2">DUF58 domain-containing protein</fullName>
    </submittedName>
</protein>
<evidence type="ECO:0000313" key="3">
    <source>
        <dbReference type="Proteomes" id="UP001501161"/>
    </source>
</evidence>
<name>A0ABN2WVI1_9ACTN</name>
<dbReference type="EMBL" id="BAAAMQ010000008">
    <property type="protein sequence ID" value="GAA2099638.1"/>
    <property type="molecule type" value="Genomic_DNA"/>
</dbReference>
<dbReference type="PANTHER" id="PTHR34351:SF1">
    <property type="entry name" value="SLR1927 PROTEIN"/>
    <property type="match status" value="1"/>
</dbReference>
<comment type="caution">
    <text evidence="2">The sequence shown here is derived from an EMBL/GenBank/DDBJ whole genome shotgun (WGS) entry which is preliminary data.</text>
</comment>
<dbReference type="InterPro" id="IPR002881">
    <property type="entry name" value="DUF58"/>
</dbReference>
<reference evidence="2 3" key="1">
    <citation type="journal article" date="2019" name="Int. J. Syst. Evol. Microbiol.">
        <title>The Global Catalogue of Microorganisms (GCM) 10K type strain sequencing project: providing services to taxonomists for standard genome sequencing and annotation.</title>
        <authorList>
            <consortium name="The Broad Institute Genomics Platform"/>
            <consortium name="The Broad Institute Genome Sequencing Center for Infectious Disease"/>
            <person name="Wu L."/>
            <person name="Ma J."/>
        </authorList>
    </citation>
    <scope>NUCLEOTIDE SEQUENCE [LARGE SCALE GENOMIC DNA]</scope>
    <source>
        <strain evidence="2 3">JCM 13813</strain>
    </source>
</reference>
<dbReference type="PANTHER" id="PTHR34351">
    <property type="entry name" value="SLR1927 PROTEIN-RELATED"/>
    <property type="match status" value="1"/>
</dbReference>
<keyword evidence="3" id="KW-1185">Reference proteome</keyword>
<dbReference type="Proteomes" id="UP001501161">
    <property type="component" value="Unassembled WGS sequence"/>
</dbReference>
<organism evidence="2 3">
    <name type="scientific">Nocardioides furvisabuli</name>
    <dbReference type="NCBI Taxonomy" id="375542"/>
    <lineage>
        <taxon>Bacteria</taxon>
        <taxon>Bacillati</taxon>
        <taxon>Actinomycetota</taxon>
        <taxon>Actinomycetes</taxon>
        <taxon>Propionibacteriales</taxon>
        <taxon>Nocardioidaceae</taxon>
        <taxon>Nocardioides</taxon>
    </lineage>
</organism>
<sequence>MAPAVLRGATAAVRRRVTPTGWGLGGLALVAAWLGERYQWTELVHLAATVGVVLALGAVTVLLPRRAVVELELRPSRVTVGDGAVAALDVRAHRLPLLAPTFVVPTAGDARGVRPSLVTTTRPARVDLTLPTEHRGLVDVGPAVHVRTDLFGAFRRERAVTPTLLLHVRPRIAHLPSLSAGMVHDLEGVPSDRLTASDFSFHALREYVPGDDPRHVHWKSSARAGSLLVRQFQLTRHSHASVLLDPHRDSYVDSAEFELAVSAATSVAVRAAQDGFEVAFACGDEVTVTTEVSSLLDLACRFTWGSSDLQHTCARVSGGMGGSSLVATVTGSRADGAAVRRAVSHFPTSADVLSVRADHGAEPRTARSGRSTSLVVDDLPHLASLLAKSLG</sequence>
<accession>A0ABN2WVI1</accession>
<dbReference type="Pfam" id="PF01882">
    <property type="entry name" value="DUF58"/>
    <property type="match status" value="1"/>
</dbReference>
<feature type="domain" description="DUF58" evidence="1">
    <location>
        <begin position="204"/>
        <end position="281"/>
    </location>
</feature>
<gene>
    <name evidence="2" type="ORF">GCM10009726_09260</name>
</gene>
<evidence type="ECO:0000259" key="1">
    <source>
        <dbReference type="Pfam" id="PF01882"/>
    </source>
</evidence>
<evidence type="ECO:0000313" key="2">
    <source>
        <dbReference type="EMBL" id="GAA2099638.1"/>
    </source>
</evidence>